<dbReference type="KEGG" id="tim:GMBLW1_29960"/>
<dbReference type="EMBL" id="LR586016">
    <property type="protein sequence ID" value="VIP00964.1"/>
    <property type="molecule type" value="Genomic_DNA"/>
</dbReference>
<evidence type="ECO:0008006" key="4">
    <source>
        <dbReference type="Google" id="ProtNLM"/>
    </source>
</evidence>
<organism evidence="2">
    <name type="scientific">Tuwongella immobilis</name>
    <dbReference type="NCBI Taxonomy" id="692036"/>
    <lineage>
        <taxon>Bacteria</taxon>
        <taxon>Pseudomonadati</taxon>
        <taxon>Planctomycetota</taxon>
        <taxon>Planctomycetia</taxon>
        <taxon>Gemmatales</taxon>
        <taxon>Gemmataceae</taxon>
        <taxon>Tuwongella</taxon>
    </lineage>
</organism>
<keyword evidence="1" id="KW-0812">Transmembrane</keyword>
<evidence type="ECO:0000256" key="1">
    <source>
        <dbReference type="SAM" id="Phobius"/>
    </source>
</evidence>
<dbReference type="Proteomes" id="UP000464378">
    <property type="component" value="Chromosome"/>
</dbReference>
<evidence type="ECO:0000313" key="3">
    <source>
        <dbReference type="Proteomes" id="UP000464378"/>
    </source>
</evidence>
<keyword evidence="1" id="KW-1133">Transmembrane helix</keyword>
<gene>
    <name evidence="2" type="ORF">GMBLW1_29960</name>
</gene>
<feature type="transmembrane region" description="Helical" evidence="1">
    <location>
        <begin position="83"/>
        <end position="101"/>
    </location>
</feature>
<dbReference type="RefSeq" id="WP_162656135.1">
    <property type="nucleotide sequence ID" value="NZ_LR593887.1"/>
</dbReference>
<keyword evidence="3" id="KW-1185">Reference proteome</keyword>
<dbReference type="EMBL" id="LR593887">
    <property type="protein sequence ID" value="VTR97346.1"/>
    <property type="molecule type" value="Genomic_DNA"/>
</dbReference>
<accession>A0A6C2YHX1</accession>
<feature type="transmembrane region" description="Helical" evidence="1">
    <location>
        <begin position="12"/>
        <end position="35"/>
    </location>
</feature>
<reference evidence="2" key="1">
    <citation type="submission" date="2019-04" db="EMBL/GenBank/DDBJ databases">
        <authorList>
            <consortium name="Science for Life Laboratories"/>
        </authorList>
    </citation>
    <scope>NUCLEOTIDE SEQUENCE</scope>
    <source>
        <strain evidence="2">MBLW1</strain>
    </source>
</reference>
<dbReference type="InParanoid" id="A0A6C2YHX1"/>
<dbReference type="AlphaFoldDB" id="A0A6C2YHX1"/>
<keyword evidence="1" id="KW-0472">Membrane</keyword>
<sequence length="169" mass="19305">MLARRLGMLTLLSYWQGGFLFYGTVVVAVGADVLGSDREQGFITRQVAWYLNIIGFGVLTLLAVDLWRGAEYRRPVNSGRRRILWLLWGIQLVNVSALAGIHPHMDALLDAETHEILARPEFRGWHRWYLRIWTILWLTHLVDVGYRLQAWRAADGEPGPQSPSPSDAR</sequence>
<proteinExistence type="predicted"/>
<evidence type="ECO:0000313" key="2">
    <source>
        <dbReference type="EMBL" id="VIP00964.1"/>
    </source>
</evidence>
<feature type="transmembrane region" description="Helical" evidence="1">
    <location>
        <begin position="47"/>
        <end position="67"/>
    </location>
</feature>
<protein>
    <recommendedName>
        <fullName evidence="4">DUF4149 domain-containing protein</fullName>
    </recommendedName>
</protein>
<name>A0A6C2YHX1_9BACT</name>